<dbReference type="GO" id="GO:0006281">
    <property type="term" value="P:DNA repair"/>
    <property type="evidence" value="ECO:0007669"/>
    <property type="project" value="UniProtKB-KW"/>
</dbReference>
<comment type="caution">
    <text evidence="4">The sequence shown here is derived from an EMBL/GenBank/DDBJ whole genome shotgun (WGS) entry which is preliminary data.</text>
</comment>
<dbReference type="EC" id="5.6.2.3" evidence="1"/>
<keyword evidence="1" id="KW-0378">Hydrolase</keyword>
<keyword evidence="1" id="KW-0347">Helicase</keyword>
<dbReference type="Pfam" id="PF21530">
    <property type="entry name" value="Pif1_2B_dom"/>
    <property type="match status" value="1"/>
</dbReference>
<dbReference type="PANTHER" id="PTHR10492">
    <property type="match status" value="1"/>
</dbReference>
<feature type="domain" description="DNA helicase Pif1-like 2B" evidence="3">
    <location>
        <begin position="223"/>
        <end position="262"/>
    </location>
</feature>
<dbReference type="GO" id="GO:0006310">
    <property type="term" value="P:DNA recombination"/>
    <property type="evidence" value="ECO:0007669"/>
    <property type="project" value="UniProtKB-KW"/>
</dbReference>
<keyword evidence="1" id="KW-0227">DNA damage</keyword>
<reference evidence="4 5" key="1">
    <citation type="journal article" date="2024" name="bioRxiv">
        <title>A reference genome for Trichogramma kaykai: A tiny desert-dwelling parasitoid wasp with competing sex-ratio distorters.</title>
        <authorList>
            <person name="Culotta J."/>
            <person name="Lindsey A.R."/>
        </authorList>
    </citation>
    <scope>NUCLEOTIDE SEQUENCE [LARGE SCALE GENOMIC DNA]</scope>
    <source>
        <strain evidence="4 5">KSX58</strain>
    </source>
</reference>
<dbReference type="CDD" id="cd18809">
    <property type="entry name" value="SF1_C_RecD"/>
    <property type="match status" value="1"/>
</dbReference>
<dbReference type="Proteomes" id="UP001627154">
    <property type="component" value="Unassembled WGS sequence"/>
</dbReference>
<evidence type="ECO:0000256" key="1">
    <source>
        <dbReference type="RuleBase" id="RU363044"/>
    </source>
</evidence>
<dbReference type="InterPro" id="IPR027417">
    <property type="entry name" value="P-loop_NTPase"/>
</dbReference>
<keyword evidence="5" id="KW-1185">Reference proteome</keyword>
<sequence>MTSHKTFNLPLNLDQVEAIRFKSKNEKKRLYEADIIIWDEASMIPKKALEIVDLTLRDLTDKNEPFGGKKIVLGGDFRQILPVIKHSNPQTIIEESIKCSNLWSLFQIEKLKTNMRAREKKFVSLLLNIGEGKIKTFKIPPTWVTGDVCKKIYGKIDFEQKLNKVILASHNEDVTNLNNRILHMMPNDVHTYYSTDYASYKCSDQCDDDIELKWPIEVINSVTDGLPPHKLQLKINCIVMLIRNLSVNEGLCTGTRLKITKLYEYNIKAEILTGEKIGNVVFIPKITLKTDESSDYPFIAYRKQFPIILAFAMTINKSQGQSFDEVGLYINRPLFSHGQLYVALSRCKNYDKIFIENDSENCDIIENVVWREIFKL</sequence>
<comment type="catalytic activity">
    <reaction evidence="1">
        <text>ATP + H2O = ADP + phosphate + H(+)</text>
        <dbReference type="Rhea" id="RHEA:13065"/>
        <dbReference type="ChEBI" id="CHEBI:15377"/>
        <dbReference type="ChEBI" id="CHEBI:15378"/>
        <dbReference type="ChEBI" id="CHEBI:30616"/>
        <dbReference type="ChEBI" id="CHEBI:43474"/>
        <dbReference type="ChEBI" id="CHEBI:456216"/>
        <dbReference type="EC" id="5.6.2.3"/>
    </reaction>
</comment>
<dbReference type="Pfam" id="PF05970">
    <property type="entry name" value="PIF1"/>
    <property type="match status" value="1"/>
</dbReference>
<dbReference type="EMBL" id="JBJJXI010000084">
    <property type="protein sequence ID" value="KAL3395279.1"/>
    <property type="molecule type" value="Genomic_DNA"/>
</dbReference>
<dbReference type="AlphaFoldDB" id="A0ABD2WRM7"/>
<evidence type="ECO:0000313" key="4">
    <source>
        <dbReference type="EMBL" id="KAL3395279.1"/>
    </source>
</evidence>
<dbReference type="GO" id="GO:0016787">
    <property type="term" value="F:hydrolase activity"/>
    <property type="evidence" value="ECO:0007669"/>
    <property type="project" value="UniProtKB-KW"/>
</dbReference>
<comment type="similarity">
    <text evidence="1">Belongs to the helicase family.</text>
</comment>
<evidence type="ECO:0000259" key="3">
    <source>
        <dbReference type="Pfam" id="PF21530"/>
    </source>
</evidence>
<dbReference type="InterPro" id="IPR049163">
    <property type="entry name" value="Pif1-like_2B_dom"/>
</dbReference>
<dbReference type="GO" id="GO:0005524">
    <property type="term" value="F:ATP binding"/>
    <property type="evidence" value="ECO:0007669"/>
    <property type="project" value="UniProtKB-KW"/>
</dbReference>
<proteinExistence type="inferred from homology"/>
<name>A0ABD2WRM7_9HYME</name>
<organism evidence="4 5">
    <name type="scientific">Trichogramma kaykai</name>
    <dbReference type="NCBI Taxonomy" id="54128"/>
    <lineage>
        <taxon>Eukaryota</taxon>
        <taxon>Metazoa</taxon>
        <taxon>Ecdysozoa</taxon>
        <taxon>Arthropoda</taxon>
        <taxon>Hexapoda</taxon>
        <taxon>Insecta</taxon>
        <taxon>Pterygota</taxon>
        <taxon>Neoptera</taxon>
        <taxon>Endopterygota</taxon>
        <taxon>Hymenoptera</taxon>
        <taxon>Apocrita</taxon>
        <taxon>Proctotrupomorpha</taxon>
        <taxon>Chalcidoidea</taxon>
        <taxon>Trichogrammatidae</taxon>
        <taxon>Trichogramma</taxon>
    </lineage>
</organism>
<evidence type="ECO:0000259" key="2">
    <source>
        <dbReference type="Pfam" id="PF05970"/>
    </source>
</evidence>
<keyword evidence="1" id="KW-0233">DNA recombination</keyword>
<keyword evidence="1" id="KW-0067">ATP-binding</keyword>
<comment type="cofactor">
    <cofactor evidence="1">
        <name>Mg(2+)</name>
        <dbReference type="ChEBI" id="CHEBI:18420"/>
    </cofactor>
</comment>
<evidence type="ECO:0000313" key="5">
    <source>
        <dbReference type="Proteomes" id="UP001627154"/>
    </source>
</evidence>
<dbReference type="PANTHER" id="PTHR10492:SF57">
    <property type="entry name" value="ATP-DEPENDENT DNA HELICASE"/>
    <property type="match status" value="1"/>
</dbReference>
<gene>
    <name evidence="4" type="ORF">TKK_010657</name>
</gene>
<dbReference type="InterPro" id="IPR010285">
    <property type="entry name" value="DNA_helicase_pif1-like_DEAD"/>
</dbReference>
<keyword evidence="1" id="KW-0547">Nucleotide-binding</keyword>
<keyword evidence="1" id="KW-0234">DNA repair</keyword>
<feature type="domain" description="DNA helicase Pif1-like DEAD-box helicase" evidence="2">
    <location>
        <begin position="2"/>
        <end position="136"/>
    </location>
</feature>
<protein>
    <recommendedName>
        <fullName evidence="1">ATP-dependent DNA helicase</fullName>
        <ecNumber evidence="1">5.6.2.3</ecNumber>
    </recommendedName>
</protein>
<dbReference type="GO" id="GO:0043139">
    <property type="term" value="F:5'-3' DNA helicase activity"/>
    <property type="evidence" value="ECO:0007669"/>
    <property type="project" value="UniProtKB-EC"/>
</dbReference>
<dbReference type="Gene3D" id="3.40.50.300">
    <property type="entry name" value="P-loop containing nucleotide triphosphate hydrolases"/>
    <property type="match status" value="2"/>
</dbReference>
<accession>A0ABD2WRM7</accession>
<dbReference type="SUPFAM" id="SSF52540">
    <property type="entry name" value="P-loop containing nucleoside triphosphate hydrolases"/>
    <property type="match status" value="1"/>
</dbReference>